<dbReference type="RefSeq" id="WP_216799182.1">
    <property type="nucleotide sequence ID" value="NZ_CP076723.1"/>
</dbReference>
<evidence type="ECO:0000256" key="1">
    <source>
        <dbReference type="SAM" id="Coils"/>
    </source>
</evidence>
<keyword evidence="4" id="KW-1185">Reference proteome</keyword>
<evidence type="ECO:0000256" key="2">
    <source>
        <dbReference type="SAM" id="MobiDB-lite"/>
    </source>
</evidence>
<feature type="coiled-coil region" evidence="1">
    <location>
        <begin position="381"/>
        <end position="408"/>
    </location>
</feature>
<gene>
    <name evidence="3" type="ORF">KP004_14280</name>
</gene>
<feature type="region of interest" description="Disordered" evidence="2">
    <location>
        <begin position="110"/>
        <end position="138"/>
    </location>
</feature>
<evidence type="ECO:0000313" key="4">
    <source>
        <dbReference type="Proteomes" id="UP000683557"/>
    </source>
</evidence>
<accession>A0ABX8J3J9</accession>
<evidence type="ECO:0000313" key="3">
    <source>
        <dbReference type="EMBL" id="QWV92368.1"/>
    </source>
</evidence>
<proteinExistence type="predicted"/>
<organism evidence="3 4">
    <name type="scientific">Geomonas oryzisoli</name>
    <dbReference type="NCBI Taxonomy" id="2847992"/>
    <lineage>
        <taxon>Bacteria</taxon>
        <taxon>Pseudomonadati</taxon>
        <taxon>Thermodesulfobacteriota</taxon>
        <taxon>Desulfuromonadia</taxon>
        <taxon>Geobacterales</taxon>
        <taxon>Geobacteraceae</taxon>
        <taxon>Geomonas</taxon>
    </lineage>
</organism>
<feature type="compositionally biased region" description="Basic and acidic residues" evidence="2">
    <location>
        <begin position="121"/>
        <end position="130"/>
    </location>
</feature>
<evidence type="ECO:0008006" key="5">
    <source>
        <dbReference type="Google" id="ProtNLM"/>
    </source>
</evidence>
<keyword evidence="1" id="KW-0175">Coiled coil</keyword>
<reference evidence="3 4" key="1">
    <citation type="submission" date="2021-06" db="EMBL/GenBank/DDBJ databases">
        <title>Gemonas diversity in paddy soil.</title>
        <authorList>
            <person name="Liu G."/>
        </authorList>
    </citation>
    <scope>NUCLEOTIDE SEQUENCE [LARGE SCALE GENOMIC DNA]</scope>
    <source>
        <strain evidence="3 4">RG10</strain>
    </source>
</reference>
<protein>
    <recommendedName>
        <fullName evidence="5">Tetratricopeptide repeat protein</fullName>
    </recommendedName>
</protein>
<dbReference type="EMBL" id="CP076723">
    <property type="protein sequence ID" value="QWV92368.1"/>
    <property type="molecule type" value="Genomic_DNA"/>
</dbReference>
<dbReference type="Proteomes" id="UP000683557">
    <property type="component" value="Chromosome"/>
</dbReference>
<name>A0ABX8J3J9_9BACT</name>
<sequence>MPWVHEIKAAEALLASANIPPSELIITSIKRVNPTRLCLPETEKERGYEVKNRLQNLLLESYGEVFKLLPHPCDANVVLIKHTLLPSIDACHTHLDALSLKALDCVSKKDGAGATRGAAGETRRRRDEPAAHATSPREALARAQRLLDEYDYPGAERELAALRMTKGGDLVAFTRGIRMLVDEIGAFQTAIDTLLAQPSFVLQEKSVRELLALAYYGNGQPGEAGALFDSLHHSDLGKDALCAYAEVALRDGNLVFAQKLLGWAEEKDGFFAALDDLKRRIEEAAAAEAEPVLRDAIAALDQGDLERAAGLAREALVMGRNLPKARRILALSECCAVMTEVTDLWRTLEQCRERRERLPVLKRLLQLDKSSEIRIRELIQCEQDAERREAVEQKMQALRAALEEEKWAECFEAMRWLASREDAGESYRSAASLSPLFQILYRNHRLERMPDRSAEAVWLDFVAAISLRRGGREREALQILARVRAYFRSSPYFQEQYEQALAVEQQAERDEVRRLLDVAQAEESSFDDVAAIYSEVRRASTYLPQDERSRYLSTVEARAEELRPLRTAEDLLAEYETAKWIGDAARAAAVVDAIADAAAISEIDSKIAKTLKVVATPVELTVSSSLPVDVAREYPAHLYFVTDRHACLRTGDETLLFIDLKEMTAWSLQSPLFTAPFLQDYNSDENLFLFRYGPDGEYFLRFVLDGERSRFLGVVQATADLWPGHQLQISRLFLSSREHEYFCVLSHSEKQEVDRMFKFALNNHRNPSAFLSLKGQSTLSLERVGTKPDEFVVVTDRGVILCNKNLTWPVRFPFGDCIYGVDQGTGKIYFPLAGAVAAFDFKTKSSSDMFPGALVGGEFLPREVLGISPHAEKMLLNFRGGQGTFYSLSNNMFSTQVGLSTIFCTSVPSRFYYIECDESYASIRIKDVTDEIDSLLQWKELIVAGEHPDSYVPKLKRLREGVDLVREAMTQ</sequence>